<feature type="transmembrane region" description="Helical" evidence="10">
    <location>
        <begin position="373"/>
        <end position="391"/>
    </location>
</feature>
<dbReference type="PRINTS" id="PR01806">
    <property type="entry name" value="VIRFACTRMVIN"/>
</dbReference>
<dbReference type="HAMAP" id="MF_02078">
    <property type="entry name" value="MurJ_MviN"/>
    <property type="match status" value="1"/>
</dbReference>
<dbReference type="RefSeq" id="WP_096602107.1">
    <property type="nucleotide sequence ID" value="NZ_OBEN01000005.1"/>
</dbReference>
<protein>
    <recommendedName>
        <fullName evidence="10">Probable lipid II flippase MurJ</fullName>
    </recommendedName>
</protein>
<dbReference type="GO" id="GO:0008360">
    <property type="term" value="P:regulation of cell shape"/>
    <property type="evidence" value="ECO:0007669"/>
    <property type="project" value="UniProtKB-UniRule"/>
</dbReference>
<proteinExistence type="inferred from homology"/>
<evidence type="ECO:0000256" key="5">
    <source>
        <dbReference type="ARBA" id="ARBA00022984"/>
    </source>
</evidence>
<keyword evidence="6 10" id="KW-1133">Transmembrane helix</keyword>
<evidence type="ECO:0000256" key="11">
    <source>
        <dbReference type="PIRNR" id="PIRNR002869"/>
    </source>
</evidence>
<sequence>MGLIKHSISFSFATLLSRIFGYVRDALIAYYFGVSQITDAFFIAFRLPNTFRRLLGEGGFNAAFVPIYAKDIKSGRERQFLSSAFTYYTLVNLLITLLGILFADTLMTVIAPGIRDKPHFELTVFMARWLFTYLFFAGLSSFFMAVLNTKGVFFVPAFAQGVFNLVFSLVVVLASNQFGFYSLIWGVILGGIAQALFNLPSLWRSGVILGFSLELDKDVKLLVKRLIPSLLGFGVAQLSFFIDTFLASFLPLGSISYLYYANRIFQLPLGAVSVGMANSLLSALSRGEDTKFSTHLAFRFVSLISLPATFGLIALSDSIIALLYGRGRFSQQDVLVASSVLGAYTIGLTFFSFQKVLSSVFFAKGDTKTPVKALILSVLSEALFGSFYAFFLKWGVFGLALGTSTSALVGFSYLFLKTEREVIAIKDLFKILYKPLFASIFMLFVVWLLKMWLTQAIWILLIIPIAMAVYFLILLFLRDSLSLTLVNRLKSLVKQKAQS</sequence>
<evidence type="ECO:0000256" key="3">
    <source>
        <dbReference type="ARBA" id="ARBA00022692"/>
    </source>
</evidence>
<evidence type="ECO:0000256" key="8">
    <source>
        <dbReference type="ARBA" id="ARBA00060041"/>
    </source>
</evidence>
<evidence type="ECO:0000256" key="4">
    <source>
        <dbReference type="ARBA" id="ARBA00022960"/>
    </source>
</evidence>
<dbReference type="PIRSF" id="PIRSF002869">
    <property type="entry name" value="MviN"/>
    <property type="match status" value="1"/>
</dbReference>
<keyword evidence="3 10" id="KW-0812">Transmembrane</keyword>
<dbReference type="Proteomes" id="UP000218627">
    <property type="component" value="Unassembled WGS sequence"/>
</dbReference>
<feature type="transmembrane region" description="Helical" evidence="10">
    <location>
        <begin position="230"/>
        <end position="252"/>
    </location>
</feature>
<evidence type="ECO:0000256" key="2">
    <source>
        <dbReference type="ARBA" id="ARBA00022475"/>
    </source>
</evidence>
<comment type="subcellular location">
    <subcellularLocation>
        <location evidence="1 10">Cell membrane</location>
        <topology evidence="1 10">Multi-pass membrane protein</topology>
    </subcellularLocation>
</comment>
<dbReference type="EMBL" id="OBEN01000005">
    <property type="protein sequence ID" value="SNZ14377.1"/>
    <property type="molecule type" value="Genomic_DNA"/>
</dbReference>
<accession>A0A285NZC3</accession>
<dbReference type="GO" id="GO:0005886">
    <property type="term" value="C:plasma membrane"/>
    <property type="evidence" value="ECO:0007669"/>
    <property type="project" value="UniProtKB-SubCell"/>
</dbReference>
<keyword evidence="4 10" id="KW-0133">Cell shape</keyword>
<dbReference type="GO" id="GO:0071555">
    <property type="term" value="P:cell wall organization"/>
    <property type="evidence" value="ECO:0007669"/>
    <property type="project" value="UniProtKB-UniRule"/>
</dbReference>
<comment type="similarity">
    <text evidence="9 10 11">Belongs to the MurJ/MviN family.</text>
</comment>
<feature type="transmembrane region" description="Helical" evidence="10">
    <location>
        <begin position="153"/>
        <end position="174"/>
    </location>
</feature>
<name>A0A285NZC3_9AQUI</name>
<keyword evidence="13" id="KW-1185">Reference proteome</keyword>
<dbReference type="UniPathway" id="UPA00219"/>
<keyword evidence="2 10" id="KW-1003">Cell membrane</keyword>
<feature type="transmembrane region" description="Helical" evidence="10">
    <location>
        <begin position="296"/>
        <end position="322"/>
    </location>
</feature>
<gene>
    <name evidence="10" type="primary">murJ</name>
    <name evidence="12" type="ORF">SAMN06265353_1062</name>
</gene>
<feature type="transmembrane region" description="Helical" evidence="10">
    <location>
        <begin position="397"/>
        <end position="416"/>
    </location>
</feature>
<dbReference type="InterPro" id="IPR051050">
    <property type="entry name" value="Lipid_II_flippase_MurJ/MviN"/>
</dbReference>
<comment type="pathway">
    <text evidence="10">Cell wall biogenesis; peptidoglycan biosynthesis.</text>
</comment>
<evidence type="ECO:0000313" key="12">
    <source>
        <dbReference type="EMBL" id="SNZ14377.1"/>
    </source>
</evidence>
<dbReference type="NCBIfam" id="TIGR01695">
    <property type="entry name" value="murJ_mviN"/>
    <property type="match status" value="1"/>
</dbReference>
<keyword evidence="7 10" id="KW-0472">Membrane</keyword>
<dbReference type="OrthoDB" id="9804143at2"/>
<feature type="transmembrane region" description="Helical" evidence="10">
    <location>
        <begin position="126"/>
        <end position="146"/>
    </location>
</feature>
<evidence type="ECO:0000256" key="7">
    <source>
        <dbReference type="ARBA" id="ARBA00023136"/>
    </source>
</evidence>
<dbReference type="GO" id="GO:0009252">
    <property type="term" value="P:peptidoglycan biosynthetic process"/>
    <property type="evidence" value="ECO:0007669"/>
    <property type="project" value="UniProtKB-UniRule"/>
</dbReference>
<dbReference type="CDD" id="cd13123">
    <property type="entry name" value="MATE_MurJ_like"/>
    <property type="match status" value="1"/>
</dbReference>
<feature type="transmembrane region" description="Helical" evidence="10">
    <location>
        <begin position="85"/>
        <end position="114"/>
    </location>
</feature>
<dbReference type="AlphaFoldDB" id="A0A285NZC3"/>
<keyword evidence="10 11" id="KW-0961">Cell wall biogenesis/degradation</keyword>
<dbReference type="GO" id="GO:0034204">
    <property type="term" value="P:lipid translocation"/>
    <property type="evidence" value="ECO:0007669"/>
    <property type="project" value="TreeGrafter"/>
</dbReference>
<dbReference type="PANTHER" id="PTHR47019:SF1">
    <property type="entry name" value="LIPID II FLIPPASE MURJ"/>
    <property type="match status" value="1"/>
</dbReference>
<keyword evidence="5 10" id="KW-0573">Peptidoglycan synthesis</keyword>
<organism evidence="12 13">
    <name type="scientific">Hydrogenobacter hydrogenophilus</name>
    <dbReference type="NCBI Taxonomy" id="35835"/>
    <lineage>
        <taxon>Bacteria</taxon>
        <taxon>Pseudomonadati</taxon>
        <taxon>Aquificota</taxon>
        <taxon>Aquificia</taxon>
        <taxon>Aquificales</taxon>
        <taxon>Aquificaceae</taxon>
        <taxon>Hydrogenobacter</taxon>
    </lineage>
</organism>
<reference evidence="13" key="1">
    <citation type="submission" date="2017-09" db="EMBL/GenBank/DDBJ databases">
        <authorList>
            <person name="Varghese N."/>
            <person name="Submissions S."/>
        </authorList>
    </citation>
    <scope>NUCLEOTIDE SEQUENCE [LARGE SCALE GENOMIC DNA]</scope>
    <source>
        <strain evidence="13">DSM 2913</strain>
    </source>
</reference>
<keyword evidence="10 11" id="KW-0813">Transport</keyword>
<feature type="transmembrane region" description="Helical" evidence="10">
    <location>
        <begin position="428"/>
        <end position="449"/>
    </location>
</feature>
<feature type="transmembrane region" description="Helical" evidence="10">
    <location>
        <begin position="27"/>
        <end position="45"/>
    </location>
</feature>
<feature type="transmembrane region" description="Helical" evidence="10">
    <location>
        <begin position="334"/>
        <end position="353"/>
    </location>
</feature>
<dbReference type="GO" id="GO:0015648">
    <property type="term" value="F:lipid-linked peptidoglycan transporter activity"/>
    <property type="evidence" value="ECO:0007669"/>
    <property type="project" value="UniProtKB-UniRule"/>
</dbReference>
<dbReference type="Pfam" id="PF03023">
    <property type="entry name" value="MurJ"/>
    <property type="match status" value="1"/>
</dbReference>
<evidence type="ECO:0000313" key="13">
    <source>
        <dbReference type="Proteomes" id="UP000218627"/>
    </source>
</evidence>
<feature type="transmembrane region" description="Helical" evidence="10">
    <location>
        <begin position="180"/>
        <end position="199"/>
    </location>
</feature>
<dbReference type="PANTHER" id="PTHR47019">
    <property type="entry name" value="LIPID II FLIPPASE MURJ"/>
    <property type="match status" value="1"/>
</dbReference>
<evidence type="ECO:0000256" key="1">
    <source>
        <dbReference type="ARBA" id="ARBA00004651"/>
    </source>
</evidence>
<evidence type="ECO:0000256" key="10">
    <source>
        <dbReference type="HAMAP-Rule" id="MF_02078"/>
    </source>
</evidence>
<evidence type="ECO:0000256" key="6">
    <source>
        <dbReference type="ARBA" id="ARBA00022989"/>
    </source>
</evidence>
<dbReference type="InterPro" id="IPR004268">
    <property type="entry name" value="MurJ"/>
</dbReference>
<feature type="transmembrane region" description="Helical" evidence="10">
    <location>
        <begin position="455"/>
        <end position="477"/>
    </location>
</feature>
<evidence type="ECO:0000256" key="9">
    <source>
        <dbReference type="ARBA" id="ARBA00061532"/>
    </source>
</evidence>
<comment type="function">
    <text evidence="8 10 11">Involved in peptidoglycan biosynthesis. Transports lipid-linked peptidoglycan precursors from the inner to the outer leaflet of the cytoplasmic membrane.</text>
</comment>